<keyword evidence="9" id="KW-0479">Metal-binding</keyword>
<evidence type="ECO:0000256" key="1">
    <source>
        <dbReference type="ARBA" id="ARBA00004125"/>
    </source>
</evidence>
<keyword evidence="12" id="KW-0967">Endosome</keyword>
<feature type="compositionally biased region" description="Low complexity" evidence="19">
    <location>
        <begin position="4009"/>
        <end position="4030"/>
    </location>
</feature>
<dbReference type="GO" id="GO:0005524">
    <property type="term" value="F:ATP binding"/>
    <property type="evidence" value="ECO:0007669"/>
    <property type="project" value="UniProtKB-KW"/>
</dbReference>
<feature type="region of interest" description="Disordered" evidence="19">
    <location>
        <begin position="4005"/>
        <end position="4052"/>
    </location>
</feature>
<feature type="coiled-coil region" evidence="18">
    <location>
        <begin position="3275"/>
        <end position="3341"/>
    </location>
</feature>
<evidence type="ECO:0000256" key="13">
    <source>
        <dbReference type="ARBA" id="ARBA00022837"/>
    </source>
</evidence>
<dbReference type="FunFam" id="1.20.58.60:FF:000145">
    <property type="entry name" value="Spectrin beta chain, non-erythrocytic"/>
    <property type="match status" value="1"/>
</dbReference>
<dbReference type="SUPFAM" id="SSF47473">
    <property type="entry name" value="EF-hand"/>
    <property type="match status" value="1"/>
</dbReference>
<dbReference type="InterPro" id="IPR001715">
    <property type="entry name" value="CH_dom"/>
</dbReference>
<dbReference type="InterPro" id="IPR027417">
    <property type="entry name" value="P-loop_NTPase"/>
</dbReference>
<dbReference type="eggNOG" id="KOG1954">
    <property type="taxonomic scope" value="Eukaryota"/>
</dbReference>
<dbReference type="PROSITE" id="PS50031">
    <property type="entry name" value="EH"/>
    <property type="match status" value="1"/>
</dbReference>
<keyword evidence="17" id="KW-0206">Cytoskeleton</keyword>
<dbReference type="GO" id="GO:0051693">
    <property type="term" value="P:actin filament capping"/>
    <property type="evidence" value="ECO:0007669"/>
    <property type="project" value="UniProtKB-KW"/>
</dbReference>
<dbReference type="GO" id="GO:0010008">
    <property type="term" value="C:endosome membrane"/>
    <property type="evidence" value="ECO:0007669"/>
    <property type="project" value="UniProtKB-SubCell"/>
</dbReference>
<evidence type="ECO:0000256" key="16">
    <source>
        <dbReference type="ARBA" id="ARBA00023203"/>
    </source>
</evidence>
<dbReference type="PANTHER" id="PTHR11915">
    <property type="entry name" value="SPECTRIN/FILAMIN RELATED CYTOSKELETAL PROTEIN"/>
    <property type="match status" value="1"/>
</dbReference>
<feature type="domain" description="EH" evidence="21">
    <location>
        <begin position="359"/>
        <end position="447"/>
    </location>
</feature>
<dbReference type="PROSITE" id="PS51718">
    <property type="entry name" value="G_DYNAMIN_2"/>
    <property type="match status" value="1"/>
</dbReference>
<sequence length="4052" mass="472310">MRIGPEPTTDSFIAVMHGDAEGSTPGNALVVDPKKPFRKLSRFGNAFLNRFMCAQLPNEVLKSISIIDSPGILSGEKQRIRRGYDFCQVLQWFAERVDRIILLFDAHKLDISDEFSEAIKSFRGQDDKIRVVLNKADQVDTQQLMRVYGALMWSLGKVINTPEVLRVYIGSFWAQPLQNTENRKLFEVEAQDLFRDIQSLPQKAAVRKLNDLIKRARLAKVHAYIIGHLKKEMPSVFGKENKKKELISRLPEIYIQLQREHHISPGDFPEVKKMQEQLENYDFSKFHSLKPKLIEAVDNMLANKIAPLMSLISQEEINMPTQMVHGGAFDGTMTGPFDQGYGEGAREGADEEEWVIAKDKPVYDEIFYTLSPINGKISGVNAKKEMVNSKLPNSVLGKIWKLADCDNDGMLDEEEFALAKHLIKIKLDGYELPSILPLHLVPPSHRKPLQATMDREYVQGHIQKLQEQRMSTQKKTFTNWINNVFYKNNVNIVIQDVYTDLKDGIYLLQLLELLSGESLPRPNWGKMRVHFLENNSKAITFLKSKVQVKVIGPENIVDGDRTLILGLIWIIILRFQISSITLDKEEFGVRADVLSANEALLIWCQHKTASYSNVSVKDFSKSWSDGLAFNALIHVHRPDLIHYSSLRHEQPIKNLNNAFSVAKKHLGITKLLDAEDVAVPHPDERSIMTYVSLYYHYFSRLKQGQTVQKRLAKILFFLKEIDDLKFQYEQMISELLKWIKQKVVELDDRHFPNSIQDMWMLMANFKTFRTVEKPPKYQERGMIEAHFFHIRTKQRANNQWPYLPPEGRTLQDVEKHWVILEKAEHSRGEALQQEMQRLERVEQLAQRFLKKATLRESYLEDMMKVLEKQDFQPQSVDKMEDATKKLEAIVADVLPREQRFRALADMAALITRENYHRKIQIMKKQENISQQWQDLLEQLQRHKRSLGAMQEILGLLRDIDTITEELKGLQALVTSQDYGKQLLEVVDLLQKHNLVDFQITSYDDRVRYITQRTAEVTKGKAIKSDVLHAKTRMLHQLYQNLIALSKSRQSQLQEALKLFEFFHDCQEEESWISEKWQVVRTATFGRDLSQIIASIQKHKALEVECNSHKAICSNVVRKGWELSQRNHSNQRDIQMQTDSLQKLWQQLQDEVANRKIRLQAAALIKQYFVDIDEADSWLGERQPLLASKDYGKDESSAEALLHRHLRLEKEITVYCLEMRRLEEQAGTVAKQAPSAVISVPVVKAQVQSSLNQRITILPSSRSVRGGTPEIGFSNPPDSDPHFIPENIWRTQNEINLLYENLQTMAEHRKKGLEEMIRLYRFYSSCEEFQSWMEDKEKIFQTLQPEADNVEVTQQKYESFLVEMAVGKIQLGEIKCLADKFAKSSPSKQNEIQAHLKEISRRWGRLETLKEEKGSELIEVADVRTFLQDCQSTRGLLQDKLVHLRDLEPGNTPAALEANRRKLFAFDREVLVLERKTEYLKSVAQSIKDTNPAESKAIKKQVENMEKLLATLKSQTKERETTLELAQDQQAVLQDSRRLLLWADGIREKLGSMEMGMDVASSEQLLKEHQDLLKEIRTQKERFTQLEELGQKVMYGQPSNRTQDVCQTVERLTQQSSELDEMWEQRKKQLQDSLELQKFNREADRISAILSSHEAFLRIDDLGDRVDAVHSLLKRHEDFERLLMALKQQAEVMNERGEKLVKNRHFASYMIEERMATFQDRWERLRQSNEQKKRKLLASLQLQEFNRDVAELLIWMEEKYKIASDESYRDPTNILRKLKWHEAAEKEMMANKKHFAELIMIGNQLIQDDHYAADSIRDKMSELKKKWERLYNKMIERGDKLRQAGQQEQLMELLQDAKEKIEKIEKVLQDAETGHDLRSSRDLLKQHSQLEKETGELSEKMNSIVSCAKKMATNHFDSQKILDETQKYLERFESLQVPLDERHQLLQATVDLYQFYHYYDMEMNWISERLLIANSTNCGKSLDMAQSLLHKHKELQAEVNAHKQQVQRVLEKGKTVTGCKHSSFQRIKEKCQELSNSWAELEKACEERLKQLQRSVGFQQFLLHTSDLETWVSEKLPFVTSKDYGKDEAATLKLLKKHKALEHEIEVYKNLMLELGKTAKTLPLPGSIQFDEVDAPQEQVHSKLRELLELATARGKKLDETLGLHEYLREYEDLQDWINQQRQVASSDDYGSDYEHVLHLCAKYDTFQHQMEMAAKRVAAYQQLAENLLDHGHSESRQIRQRQKELRNSWEELLEMTWLRGERLKDAEAIHKSYQDLTDALTHIEEKSKSIPDDTAKDMSGVQSQLRKHAALERELLGNEQQLQELIDAADSVLARCSERQVADLQAKQQAVVENWESLKSKVEQRREHLEQACRLYQFQADVWDYFSWTAEMMREMKTEETIRDISTSSLRLTQHQQLLAEIEAREETYNRVAQLGQSLLQEEKISKEIQQKLWALLEEKDNVYHQWEQKKEWLEKIHREQMFYRDQGHLEKILNTQEIYLKTSDLGNSVDEVERLIRKHEAFEKILTSQDEKVTSLQEQAKRLQKDGGLEGIKIQHKLNSVLERRNWIKDLSQSRREKLQTTLLLMLFYQNLAEVEDWINERMQKLEDPSIRDHSNLQDKMKLLQKHQVFEAEILANEEIITAVNKKGEALVSQSHPKSGEICRRTRMLQEHWEKLKWAVAAHGKMLEDIRDFLEFLQKVDQVEAWIREKEVMINIGDMGNDYEHCLQLMKKLNEFRGAASGEMTVDDAHIKTINALAMKLERQNKEEVKTIYQRQKQLNEKWTSFHGNLNTYRRKLEGALEIHALIREIDDITERISEKSALIQALDYGKDVESVANLMRRHEEMEREISVIKSKMETLELESFRLCKRNPSINDKLSTKQREMKDNWLRLQGQAKQRLQQALSELIQAWQEQYVKLFQAQDLQKFFGYVEQNESWLSSKEAFLANEDLGDSVSSVESLQRKHMQFEKTLEAQMEKIDVMASFAQQLSQSKHYDSENITNKCQAILRRKDKLLENALARRHVLEESRLLQRFLRNSFEVAAWINEKNSIALDESWKDPSNLQTKLQKHQTFHAEIMANRNRIDGIKAEGEKMLREGHYAPEAIQSRLQEMEELWDELLGNCHEKRTKLQDAYKALHFQRSVEDMEKWLEDVESGLKAPDRSSDLVVLNSLLKKHGELEEDVASHRDRLQVLVDTALEFQQEKHFLADEIQERVDQVVHRYKDLSDPLQERRGSLEASRLQYQFFRDVDDELAWVHEKLPLASSKDYGQSPTTVQSLQEKHQNLENEISSRDALTKVVVSTGQKLVRGGHSASEEIMKLLKKLEASVEILKAEAQERRRRLMQSYEAHQFLSELLEVESWMTERGFILESSDCGKNEETTQGLLRKLEATKLDMEGFKPRIEKLQETGTNLINSDNPESPAMLLKLQAVLASYKSLLQRAETQRRHLQEQYQLYQFEREIQLVDAWLSSRLAVAESDDYGQDLEDVEMLEKKFEDFIKEVKPLGHAKVFSINELASHLEKECHSQIGDIQRRTHQVNDTWDRLCQAIQTRTENLRAAQQVHQYDHDVDELKGWMQEKEAVVDIDDYGYDLPGVQTLLSQHEGVERDLAAIMKELERIQGEARRLSRLYPQARENIMERLTEVDECWEKLDRKSLERKERLHQAEQVQVYFNDCRELMVWANEMHALVISEELASDVLGAELLIKHHEEYKREIEKQWLKYEDMQQAGNNLVKNGHFMSMEIEEKLSELSELMKKVKESWDVRKELYEENWEIQLLRREMEQAEAWLAAKESFLSDPSYGDSVSDVEELLKKHRDFEKMLAAQEEKFVQLNRKTKREMKILKQIYAEENGQKERGKIIRVPSLRRKPSDRRMPSSRLIEIKRTKPLPSLSSSSSLALRDPLETIVSPVQKSTEAFQQFGSGENPEMMPSTNGETKAVTRLSEINTQPTPKLMGLQVTSLGSHISPPSPVNRQTATSLLEPYSKDLLSPREKNLSNYPISNLEIKVVKTPPRSSQSSLDLSPHLPQSSSSLEKSENDLLVSSSAFTEPLQPPH</sequence>
<dbReference type="FunFam" id="1.20.58.60:FF:000135">
    <property type="entry name" value="Spectrin beta chain, non-erythrocytic"/>
    <property type="match status" value="1"/>
</dbReference>
<evidence type="ECO:0000256" key="11">
    <source>
        <dbReference type="ARBA" id="ARBA00022741"/>
    </source>
</evidence>
<dbReference type="FunFam" id="1.10.418.10:FF:000043">
    <property type="entry name" value="Spectrin beta chain, non-erythrocytic"/>
    <property type="match status" value="1"/>
</dbReference>
<dbReference type="Proteomes" id="UP000031443">
    <property type="component" value="Unassembled WGS sequence"/>
</dbReference>
<dbReference type="SUPFAM" id="SSF47576">
    <property type="entry name" value="Calponin-homology domain, CH-domain"/>
    <property type="match status" value="1"/>
</dbReference>
<keyword evidence="16" id="KW-0009">Actin-binding</keyword>
<evidence type="ECO:0000256" key="19">
    <source>
        <dbReference type="SAM" id="MobiDB-lite"/>
    </source>
</evidence>
<dbReference type="InterPro" id="IPR011992">
    <property type="entry name" value="EF-hand-dom_pair"/>
</dbReference>
<dbReference type="PROSITE" id="PS00018">
    <property type="entry name" value="EF_HAND_1"/>
    <property type="match status" value="1"/>
</dbReference>
<dbReference type="Pfam" id="PF00350">
    <property type="entry name" value="Dynamin_N"/>
    <property type="match status" value="1"/>
</dbReference>
<dbReference type="PROSITE" id="PS50021">
    <property type="entry name" value="CH"/>
    <property type="match status" value="2"/>
</dbReference>
<evidence type="ECO:0000256" key="8">
    <source>
        <dbReference type="ARBA" id="ARBA00022553"/>
    </source>
</evidence>
<comment type="similarity">
    <text evidence="4">Belongs to the spectrin family.</text>
</comment>
<dbReference type="InterPro" id="IPR045063">
    <property type="entry name" value="Dynamin_N"/>
</dbReference>
<feature type="coiled-coil region" evidence="18">
    <location>
        <begin position="1984"/>
        <end position="2043"/>
    </location>
</feature>
<evidence type="ECO:0000256" key="3">
    <source>
        <dbReference type="ARBA" id="ARBA00004413"/>
    </source>
</evidence>
<dbReference type="FunFam" id="1.10.238.10:FF:000038">
    <property type="entry name" value="EH domain-containing protein 3"/>
    <property type="match status" value="1"/>
</dbReference>
<keyword evidence="7" id="KW-0963">Cytoplasm</keyword>
<dbReference type="InterPro" id="IPR018159">
    <property type="entry name" value="Spectrin/alpha-actinin"/>
</dbReference>
<evidence type="ECO:0000259" key="20">
    <source>
        <dbReference type="PROSITE" id="PS50021"/>
    </source>
</evidence>
<gene>
    <name evidence="24" type="ORF">UY3_03194</name>
</gene>
<feature type="coiled-coil region" evidence="18">
    <location>
        <begin position="1668"/>
        <end position="1702"/>
    </location>
</feature>
<comment type="subcellular location">
    <subcellularLocation>
        <location evidence="3">Cell membrane</location>
        <topology evidence="3">Peripheral membrane protein</topology>
        <orientation evidence="3">Cytoplasmic side</orientation>
    </subcellularLocation>
    <subcellularLocation>
        <location evidence="2">Cytoplasm</location>
        <location evidence="2">Cytoskeleton</location>
    </subcellularLocation>
    <subcellularLocation>
        <location evidence="1">Endosome membrane</location>
        <topology evidence="1">Peripheral membrane protein</topology>
        <orientation evidence="1">Cytoplasmic side</orientation>
    </subcellularLocation>
</comment>
<feature type="coiled-coil region" evidence="18">
    <location>
        <begin position="2837"/>
        <end position="2864"/>
    </location>
</feature>
<evidence type="ECO:0000259" key="22">
    <source>
        <dbReference type="PROSITE" id="PS50222"/>
    </source>
</evidence>
<keyword evidence="8" id="KW-0597">Phosphoprotein</keyword>
<keyword evidence="14" id="KW-0067">ATP-binding</keyword>
<evidence type="ECO:0000256" key="4">
    <source>
        <dbReference type="ARBA" id="ARBA00006826"/>
    </source>
</evidence>
<dbReference type="SMART" id="SM00033">
    <property type="entry name" value="CH"/>
    <property type="match status" value="2"/>
</dbReference>
<dbReference type="FunFam" id="1.20.58.60:FF:000277">
    <property type="entry name" value="Spectrin beta chain, non-erythrocytic"/>
    <property type="match status" value="1"/>
</dbReference>
<dbReference type="FunFam" id="1.20.58.60:FF:000191">
    <property type="entry name" value="Spectrin, beta, non-erythrocytic 5"/>
    <property type="match status" value="1"/>
</dbReference>
<dbReference type="GO" id="GO:0005856">
    <property type="term" value="C:cytoskeleton"/>
    <property type="evidence" value="ECO:0007669"/>
    <property type="project" value="UniProtKB-SubCell"/>
</dbReference>
<dbReference type="CDD" id="cd00052">
    <property type="entry name" value="EH"/>
    <property type="match status" value="1"/>
</dbReference>
<dbReference type="GO" id="GO:0003779">
    <property type="term" value="F:actin binding"/>
    <property type="evidence" value="ECO:0007669"/>
    <property type="project" value="UniProtKB-KW"/>
</dbReference>
<feature type="domain" description="EF-hand" evidence="22">
    <location>
        <begin position="391"/>
        <end position="426"/>
    </location>
</feature>
<dbReference type="Pfam" id="PF18150">
    <property type="entry name" value="DUF5600"/>
    <property type="match status" value="1"/>
</dbReference>
<dbReference type="FunFam" id="1.20.58.60:FF:000282">
    <property type="entry name" value="Spectrin beta, non-erythrocytic 5"/>
    <property type="match status" value="1"/>
</dbReference>
<dbReference type="FunFam" id="1.20.58.60:FF:000011">
    <property type="entry name" value="Spectrin beta chain"/>
    <property type="match status" value="1"/>
</dbReference>
<evidence type="ECO:0000313" key="24">
    <source>
        <dbReference type="EMBL" id="EMP39598.1"/>
    </source>
</evidence>
<dbReference type="PROSITE" id="PS50222">
    <property type="entry name" value="EF_HAND_2"/>
    <property type="match status" value="1"/>
</dbReference>
<feature type="domain" description="Calponin-homology (CH)" evidence="20">
    <location>
        <begin position="471"/>
        <end position="576"/>
    </location>
</feature>
<dbReference type="FunFam" id="1.20.58.60:FF:000017">
    <property type="entry name" value="Spectrin alpha chain, non-erythrocytic 1"/>
    <property type="match status" value="1"/>
</dbReference>
<dbReference type="SMART" id="SM00027">
    <property type="entry name" value="EH"/>
    <property type="match status" value="1"/>
</dbReference>
<evidence type="ECO:0000313" key="25">
    <source>
        <dbReference type="Proteomes" id="UP000031443"/>
    </source>
</evidence>
<dbReference type="EMBL" id="KB516251">
    <property type="protein sequence ID" value="EMP39598.1"/>
    <property type="molecule type" value="Genomic_DNA"/>
</dbReference>
<dbReference type="Gene3D" id="1.10.418.10">
    <property type="entry name" value="Calponin-like domain"/>
    <property type="match status" value="2"/>
</dbReference>
<evidence type="ECO:0000256" key="5">
    <source>
        <dbReference type="ARBA" id="ARBA00022467"/>
    </source>
</evidence>
<dbReference type="GO" id="GO:0005509">
    <property type="term" value="F:calcium ion binding"/>
    <property type="evidence" value="ECO:0007669"/>
    <property type="project" value="InterPro"/>
</dbReference>
<dbReference type="Pfam" id="PF00307">
    <property type="entry name" value="CH"/>
    <property type="match status" value="2"/>
</dbReference>
<dbReference type="InterPro" id="IPR030381">
    <property type="entry name" value="G_DYNAMIN_dom"/>
</dbReference>
<evidence type="ECO:0000256" key="18">
    <source>
        <dbReference type="SAM" id="Coils"/>
    </source>
</evidence>
<dbReference type="Pfam" id="PF00435">
    <property type="entry name" value="Spectrin"/>
    <property type="match status" value="28"/>
</dbReference>
<evidence type="ECO:0000256" key="2">
    <source>
        <dbReference type="ARBA" id="ARBA00004245"/>
    </source>
</evidence>
<keyword evidence="15" id="KW-0472">Membrane</keyword>
<dbReference type="SUPFAM" id="SSF46966">
    <property type="entry name" value="Spectrin repeat"/>
    <property type="match status" value="23"/>
</dbReference>
<feature type="domain" description="Calponin-homology (CH)" evidence="20">
    <location>
        <begin position="594"/>
        <end position="699"/>
    </location>
</feature>
<feature type="coiled-coil region" evidence="18">
    <location>
        <begin position="1846"/>
        <end position="1873"/>
    </location>
</feature>
<dbReference type="SUPFAM" id="SSF52540">
    <property type="entry name" value="P-loop containing nucleoside triphosphate hydrolases"/>
    <property type="match status" value="1"/>
</dbReference>
<dbReference type="FunFam" id="1.20.58.60:FF:000013">
    <property type="entry name" value="Spectrin alpha chain, non-erythrocytic 1"/>
    <property type="match status" value="1"/>
</dbReference>
<dbReference type="FunFam" id="1.20.58.60:FF:000007">
    <property type="entry name" value="Spectrin alpha chain non-erythrocytic 1"/>
    <property type="match status" value="2"/>
</dbReference>
<feature type="coiled-coil region" evidence="18">
    <location>
        <begin position="3601"/>
        <end position="3635"/>
    </location>
</feature>
<evidence type="ECO:0000256" key="15">
    <source>
        <dbReference type="ARBA" id="ARBA00023136"/>
    </source>
</evidence>
<keyword evidence="13" id="KW-0106">Calcium</keyword>
<name>M7C541_CHEMY</name>
<dbReference type="InterPro" id="IPR036872">
    <property type="entry name" value="CH_dom_sf"/>
</dbReference>
<evidence type="ECO:0000259" key="21">
    <source>
        <dbReference type="PROSITE" id="PS50031"/>
    </source>
</evidence>
<dbReference type="Gene3D" id="1.20.58.60">
    <property type="match status" value="23"/>
</dbReference>
<evidence type="ECO:0000256" key="10">
    <source>
        <dbReference type="ARBA" id="ARBA00022737"/>
    </source>
</evidence>
<dbReference type="InterPro" id="IPR000261">
    <property type="entry name" value="EH_dom"/>
</dbReference>
<reference evidence="25" key="1">
    <citation type="journal article" date="2013" name="Nat. Genet.">
        <title>The draft genomes of soft-shell turtle and green sea turtle yield insights into the development and evolution of the turtle-specific body plan.</title>
        <authorList>
            <person name="Wang Z."/>
            <person name="Pascual-Anaya J."/>
            <person name="Zadissa A."/>
            <person name="Li W."/>
            <person name="Niimura Y."/>
            <person name="Huang Z."/>
            <person name="Li C."/>
            <person name="White S."/>
            <person name="Xiong Z."/>
            <person name="Fang D."/>
            <person name="Wang B."/>
            <person name="Ming Y."/>
            <person name="Chen Y."/>
            <person name="Zheng Y."/>
            <person name="Kuraku S."/>
            <person name="Pignatelli M."/>
            <person name="Herrero J."/>
            <person name="Beal K."/>
            <person name="Nozawa M."/>
            <person name="Li Q."/>
            <person name="Wang J."/>
            <person name="Zhang H."/>
            <person name="Yu L."/>
            <person name="Shigenobu S."/>
            <person name="Wang J."/>
            <person name="Liu J."/>
            <person name="Flicek P."/>
            <person name="Searle S."/>
            <person name="Wang J."/>
            <person name="Kuratani S."/>
            <person name="Yin Y."/>
            <person name="Aken B."/>
            <person name="Zhang G."/>
            <person name="Irie N."/>
        </authorList>
    </citation>
    <scope>NUCLEOTIDE SEQUENCE [LARGE SCALE GENOMIC DNA]</scope>
</reference>
<dbReference type="InterPro" id="IPR002048">
    <property type="entry name" value="EF_hand_dom"/>
</dbReference>
<feature type="domain" description="Dynamin-type G" evidence="23">
    <location>
        <begin position="1"/>
        <end position="201"/>
    </location>
</feature>
<dbReference type="Gene3D" id="1.10.268.20">
    <property type="match status" value="1"/>
</dbReference>
<dbReference type="InterPro" id="IPR040990">
    <property type="entry name" value="DUF5600"/>
</dbReference>
<dbReference type="FunFam" id="1.10.418.10:FF:000001">
    <property type="entry name" value="Actinin alpha 1"/>
    <property type="match status" value="1"/>
</dbReference>
<evidence type="ECO:0000256" key="12">
    <source>
        <dbReference type="ARBA" id="ARBA00022753"/>
    </source>
</evidence>
<dbReference type="FunFam" id="1.20.58.60:FF:000293">
    <property type="entry name" value="Spectrin, beta, non-erythrocytic 5"/>
    <property type="match status" value="1"/>
</dbReference>
<dbReference type="FunFam" id="1.20.58.60:FF:000253">
    <property type="entry name" value="Spectrin beta, non-erythrocytic 5"/>
    <property type="match status" value="1"/>
</dbReference>
<dbReference type="STRING" id="8469.M7C541"/>
<feature type="coiled-coil region" evidence="18">
    <location>
        <begin position="3424"/>
        <end position="3458"/>
    </location>
</feature>
<dbReference type="FunFam" id="1.20.58.60:FF:000307">
    <property type="entry name" value="Spectrin beta, non-erythrocytic 5"/>
    <property type="match status" value="1"/>
</dbReference>
<dbReference type="SMART" id="SM00150">
    <property type="entry name" value="SPEC"/>
    <property type="match status" value="28"/>
</dbReference>
<evidence type="ECO:0000259" key="23">
    <source>
        <dbReference type="PROSITE" id="PS51718"/>
    </source>
</evidence>
<dbReference type="Pfam" id="PF12763">
    <property type="entry name" value="EH"/>
    <property type="match status" value="1"/>
</dbReference>
<dbReference type="GO" id="GO:0005525">
    <property type="term" value="F:GTP binding"/>
    <property type="evidence" value="ECO:0007669"/>
    <property type="project" value="InterPro"/>
</dbReference>
<keyword evidence="18" id="KW-0175">Coiled coil</keyword>
<dbReference type="InterPro" id="IPR001589">
    <property type="entry name" value="Actinin_actin-bd_CS"/>
</dbReference>
<keyword evidence="5" id="KW-0117">Actin capping</keyword>
<evidence type="ECO:0000256" key="14">
    <source>
        <dbReference type="ARBA" id="ARBA00022840"/>
    </source>
</evidence>
<dbReference type="InterPro" id="IPR018247">
    <property type="entry name" value="EF_Hand_1_Ca_BS"/>
</dbReference>
<dbReference type="FunFam" id="1.20.58.60:FF:000309">
    <property type="entry name" value="Spectrin beta non-erythrocytic 5"/>
    <property type="match status" value="1"/>
</dbReference>
<dbReference type="Gene3D" id="3.40.50.300">
    <property type="entry name" value="P-loop containing nucleotide triphosphate hydrolases"/>
    <property type="match status" value="1"/>
</dbReference>
<keyword evidence="25" id="KW-1185">Reference proteome</keyword>
<dbReference type="FunFam" id="1.20.58.60:FF:000259">
    <property type="entry name" value="Spectrin beta, non-erythrocytic 5"/>
    <property type="match status" value="1"/>
</dbReference>
<dbReference type="FunFam" id="1.20.58.60:FF:000355">
    <property type="entry name" value="Spectrin, beta, non-erythrocytic 5"/>
    <property type="match status" value="1"/>
</dbReference>
<organism evidence="24 25">
    <name type="scientific">Chelonia mydas</name>
    <name type="common">Green sea-turtle</name>
    <name type="synonym">Chelonia agassizi</name>
    <dbReference type="NCBI Taxonomy" id="8469"/>
    <lineage>
        <taxon>Eukaryota</taxon>
        <taxon>Metazoa</taxon>
        <taxon>Chordata</taxon>
        <taxon>Craniata</taxon>
        <taxon>Vertebrata</taxon>
        <taxon>Euteleostomi</taxon>
        <taxon>Archelosauria</taxon>
        <taxon>Testudinata</taxon>
        <taxon>Testudines</taxon>
        <taxon>Cryptodira</taxon>
        <taxon>Durocryptodira</taxon>
        <taxon>Americhelydia</taxon>
        <taxon>Chelonioidea</taxon>
        <taxon>Cheloniidae</taxon>
        <taxon>Chelonia</taxon>
    </lineage>
</organism>
<feature type="coiled-coil region" evidence="18">
    <location>
        <begin position="1558"/>
        <end position="1588"/>
    </location>
</feature>
<evidence type="ECO:0000256" key="7">
    <source>
        <dbReference type="ARBA" id="ARBA00022490"/>
    </source>
</evidence>
<keyword evidence="10" id="KW-0677">Repeat</keyword>
<dbReference type="PROSITE" id="PS00019">
    <property type="entry name" value="ACTININ_1"/>
    <property type="match status" value="1"/>
</dbReference>
<dbReference type="GO" id="GO:0005886">
    <property type="term" value="C:plasma membrane"/>
    <property type="evidence" value="ECO:0007669"/>
    <property type="project" value="UniProtKB-SubCell"/>
</dbReference>
<dbReference type="FunFam" id="3.40.50.300:FF:000147">
    <property type="entry name" value="EH domain-containing protein 1"/>
    <property type="match status" value="1"/>
</dbReference>
<feature type="coiled-coil region" evidence="18">
    <location>
        <begin position="3806"/>
        <end position="3833"/>
    </location>
</feature>
<keyword evidence="6" id="KW-1003">Cell membrane</keyword>
<protein>
    <submittedName>
        <fullName evidence="24">Spectrin beta chain, brain 4</fullName>
    </submittedName>
</protein>
<accession>M7C541</accession>
<proteinExistence type="inferred from homology"/>
<dbReference type="CDD" id="cd00176">
    <property type="entry name" value="SPEC"/>
    <property type="match status" value="15"/>
</dbReference>
<dbReference type="Gene3D" id="1.10.238.10">
    <property type="entry name" value="EF-hand"/>
    <property type="match status" value="1"/>
</dbReference>
<dbReference type="CDD" id="cd09913">
    <property type="entry name" value="EHD"/>
    <property type="match status" value="1"/>
</dbReference>
<evidence type="ECO:0000256" key="9">
    <source>
        <dbReference type="ARBA" id="ARBA00022723"/>
    </source>
</evidence>
<dbReference type="InterPro" id="IPR002017">
    <property type="entry name" value="Spectrin_repeat"/>
</dbReference>
<evidence type="ECO:0000256" key="6">
    <source>
        <dbReference type="ARBA" id="ARBA00022475"/>
    </source>
</evidence>
<keyword evidence="11" id="KW-0547">Nucleotide-binding</keyword>
<evidence type="ECO:0000256" key="17">
    <source>
        <dbReference type="ARBA" id="ARBA00023212"/>
    </source>
</evidence>